<keyword evidence="3" id="KW-0808">Transferase</keyword>
<dbReference type="PANTHER" id="PTHR34512:SF30">
    <property type="entry name" value="OUTER MEMBRANE PROTEIN ASSEMBLY FACTOR BAMB"/>
    <property type="match status" value="1"/>
</dbReference>
<name>A0A0S4IY61_BODSA</name>
<feature type="domain" description="Pyrrolo-quinoline quinone repeat" evidence="2">
    <location>
        <begin position="19"/>
        <end position="190"/>
    </location>
</feature>
<dbReference type="EMBL" id="CYKH01000852">
    <property type="protein sequence ID" value="CUG51957.1"/>
    <property type="molecule type" value="Genomic_DNA"/>
</dbReference>
<protein>
    <submittedName>
        <fullName evidence="3">Serine-threonine protein kinase, putative</fullName>
    </submittedName>
</protein>
<keyword evidence="3" id="KW-0418">Kinase</keyword>
<keyword evidence="1" id="KW-0732">Signal</keyword>
<gene>
    <name evidence="3" type="ORF">BSAL_80585</name>
</gene>
<dbReference type="Pfam" id="PF13360">
    <property type="entry name" value="PQQ_2"/>
    <property type="match status" value="2"/>
</dbReference>
<sequence>MTLVYAVTTLVALVCTTTALKTDSILWTTPLNNTNEIFSMAQWVATSPDGSSIIALSGANFVSLNATTGAELWAAQDNEYLSSLEVLAVSSTAVLAAVGTGLISFHLSNGSLIATASVPQGPNPFNTGISNIVVHGDLFVVYGGQNIAVMGSDLVMRYNVSVMDSYSLGVSSGFVYYTSGAAHLTIVDLITFEERRVDDVLYVSSAAANGNILVVQNSRPLVATIALSTGTFVWKNTDVVLNNVTTFVLIASTDVPLVVADNAVYAFDAVTGGLVFQYQTPFPTVSNPVVASGRLVYIGNTAQGLARGRLFVAGMDLSTGKSLGQVMTPTLLRPSLVVSGGHAMMINGQGYSLIDTLTMTAVSHNLNLQGQVLLPW</sequence>
<dbReference type="PANTHER" id="PTHR34512">
    <property type="entry name" value="CELL SURFACE PROTEIN"/>
    <property type="match status" value="1"/>
</dbReference>
<dbReference type="GO" id="GO:0016301">
    <property type="term" value="F:kinase activity"/>
    <property type="evidence" value="ECO:0007669"/>
    <property type="project" value="UniProtKB-KW"/>
</dbReference>
<dbReference type="InterPro" id="IPR011047">
    <property type="entry name" value="Quinoprotein_ADH-like_sf"/>
</dbReference>
<feature type="domain" description="Pyrrolo-quinoline quinone repeat" evidence="2">
    <location>
        <begin position="207"/>
        <end position="326"/>
    </location>
</feature>
<dbReference type="VEuPathDB" id="TriTrypDB:BSAL_80585"/>
<feature type="signal peptide" evidence="1">
    <location>
        <begin position="1"/>
        <end position="19"/>
    </location>
</feature>
<evidence type="ECO:0000313" key="4">
    <source>
        <dbReference type="Proteomes" id="UP000051952"/>
    </source>
</evidence>
<dbReference type="Gene3D" id="2.130.10.10">
    <property type="entry name" value="YVTN repeat-like/Quinoprotein amine dehydrogenase"/>
    <property type="match status" value="2"/>
</dbReference>
<dbReference type="InterPro" id="IPR015943">
    <property type="entry name" value="WD40/YVTN_repeat-like_dom_sf"/>
</dbReference>
<dbReference type="AlphaFoldDB" id="A0A0S4IY61"/>
<dbReference type="SUPFAM" id="SSF50998">
    <property type="entry name" value="Quinoprotein alcohol dehydrogenase-like"/>
    <property type="match status" value="1"/>
</dbReference>
<evidence type="ECO:0000313" key="3">
    <source>
        <dbReference type="EMBL" id="CUG51957.1"/>
    </source>
</evidence>
<proteinExistence type="predicted"/>
<keyword evidence="4" id="KW-1185">Reference proteome</keyword>
<feature type="chain" id="PRO_5006621687" evidence="1">
    <location>
        <begin position="20"/>
        <end position="376"/>
    </location>
</feature>
<accession>A0A0S4IY61</accession>
<evidence type="ECO:0000256" key="1">
    <source>
        <dbReference type="SAM" id="SignalP"/>
    </source>
</evidence>
<dbReference type="InterPro" id="IPR002372">
    <property type="entry name" value="PQQ_rpt_dom"/>
</dbReference>
<reference evidence="4" key="1">
    <citation type="submission" date="2015-09" db="EMBL/GenBank/DDBJ databases">
        <authorList>
            <consortium name="Pathogen Informatics"/>
        </authorList>
    </citation>
    <scope>NUCLEOTIDE SEQUENCE [LARGE SCALE GENOMIC DNA]</scope>
    <source>
        <strain evidence="4">Lake Konstanz</strain>
    </source>
</reference>
<evidence type="ECO:0000259" key="2">
    <source>
        <dbReference type="Pfam" id="PF13360"/>
    </source>
</evidence>
<organism evidence="3 4">
    <name type="scientific">Bodo saltans</name>
    <name type="common">Flagellated protozoan</name>
    <dbReference type="NCBI Taxonomy" id="75058"/>
    <lineage>
        <taxon>Eukaryota</taxon>
        <taxon>Discoba</taxon>
        <taxon>Euglenozoa</taxon>
        <taxon>Kinetoplastea</taxon>
        <taxon>Metakinetoplastina</taxon>
        <taxon>Eubodonida</taxon>
        <taxon>Bodonidae</taxon>
        <taxon>Bodo</taxon>
    </lineage>
</organism>
<dbReference type="Proteomes" id="UP000051952">
    <property type="component" value="Unassembled WGS sequence"/>
</dbReference>